<dbReference type="GO" id="GO:0000166">
    <property type="term" value="F:nucleotide binding"/>
    <property type="evidence" value="ECO:0007669"/>
    <property type="project" value="InterPro"/>
</dbReference>
<evidence type="ECO:0000313" key="4">
    <source>
        <dbReference type="Proteomes" id="UP000005778"/>
    </source>
</evidence>
<dbReference type="Pfam" id="PF01408">
    <property type="entry name" value="GFO_IDH_MocA"/>
    <property type="match status" value="1"/>
</dbReference>
<dbReference type="InterPro" id="IPR000683">
    <property type="entry name" value="Gfo/Idh/MocA-like_OxRdtase_N"/>
</dbReference>
<organism evidence="3 4">
    <name type="scientific">Desulfobacter postgatei 2ac9</name>
    <dbReference type="NCBI Taxonomy" id="879212"/>
    <lineage>
        <taxon>Bacteria</taxon>
        <taxon>Pseudomonadati</taxon>
        <taxon>Thermodesulfobacteriota</taxon>
        <taxon>Desulfobacteria</taxon>
        <taxon>Desulfobacterales</taxon>
        <taxon>Desulfobacteraceae</taxon>
        <taxon>Desulfobacter</taxon>
    </lineage>
</organism>
<dbReference type="AlphaFoldDB" id="I5AYP9"/>
<dbReference type="Pfam" id="PF22725">
    <property type="entry name" value="GFO_IDH_MocA_C3"/>
    <property type="match status" value="1"/>
</dbReference>
<dbReference type="Proteomes" id="UP000005778">
    <property type="component" value="Chromosome"/>
</dbReference>
<dbReference type="eggNOG" id="COG0673">
    <property type="taxonomic scope" value="Bacteria"/>
</dbReference>
<dbReference type="Gene3D" id="3.30.360.10">
    <property type="entry name" value="Dihydrodipicolinate Reductase, domain 2"/>
    <property type="match status" value="1"/>
</dbReference>
<accession>I5AYP9</accession>
<dbReference type="SUPFAM" id="SSF55347">
    <property type="entry name" value="Glyceraldehyde-3-phosphate dehydrogenase-like, C-terminal domain"/>
    <property type="match status" value="1"/>
</dbReference>
<evidence type="ECO:0000259" key="1">
    <source>
        <dbReference type="Pfam" id="PF01408"/>
    </source>
</evidence>
<keyword evidence="4" id="KW-1185">Reference proteome</keyword>
<protein>
    <submittedName>
        <fullName evidence="3">Putative dehydrogenase</fullName>
    </submittedName>
</protein>
<feature type="domain" description="GFO/IDH/MocA-like oxidoreductase" evidence="2">
    <location>
        <begin position="147"/>
        <end position="269"/>
    </location>
</feature>
<proteinExistence type="predicted"/>
<dbReference type="STRING" id="879212.DespoDRAFT_00332"/>
<dbReference type="InterPro" id="IPR052515">
    <property type="entry name" value="Gfo/Idh/MocA_Oxidoreductase"/>
</dbReference>
<reference evidence="3 4" key="2">
    <citation type="submission" date="2012-02" db="EMBL/GenBank/DDBJ databases">
        <title>Improved High-Quality Draft sequence of Desulfobacter postgatei 2ac9.</title>
        <authorList>
            <consortium name="US DOE Joint Genome Institute"/>
            <person name="Lucas S."/>
            <person name="Han J."/>
            <person name="Lapidus A."/>
            <person name="Cheng J.-F."/>
            <person name="Goodwin L."/>
            <person name="Pitluck S."/>
            <person name="Peters L."/>
            <person name="Ovchinnikova G."/>
            <person name="Held B."/>
            <person name="Detter J.C."/>
            <person name="Han C."/>
            <person name="Tapia R."/>
            <person name="Land M."/>
            <person name="Hauser L."/>
            <person name="Kyrpides N."/>
            <person name="Ivanova N."/>
            <person name="Pagani I."/>
            <person name="Orellana R."/>
            <person name="Lovley D."/>
            <person name="Woyke T."/>
        </authorList>
    </citation>
    <scope>NUCLEOTIDE SEQUENCE [LARGE SCALE GENOMIC DNA]</scope>
    <source>
        <strain evidence="3 4">2ac9</strain>
    </source>
</reference>
<dbReference type="RefSeq" id="WP_004070884.1">
    <property type="nucleotide sequence ID" value="NZ_CM001488.1"/>
</dbReference>
<evidence type="ECO:0000313" key="3">
    <source>
        <dbReference type="EMBL" id="EIM62362.1"/>
    </source>
</evidence>
<feature type="domain" description="Gfo/Idh/MocA-like oxidoreductase N-terminal" evidence="1">
    <location>
        <begin position="6"/>
        <end position="137"/>
    </location>
</feature>
<dbReference type="SUPFAM" id="SSF51735">
    <property type="entry name" value="NAD(P)-binding Rossmann-fold domains"/>
    <property type="match status" value="1"/>
</dbReference>
<dbReference type="HOGENOM" id="CLU_023194_1_0_7"/>
<dbReference type="EMBL" id="CM001488">
    <property type="protein sequence ID" value="EIM62362.1"/>
    <property type="molecule type" value="Genomic_DNA"/>
</dbReference>
<gene>
    <name evidence="3" type="ORF">DespoDRAFT_00332</name>
</gene>
<reference evidence="3 4" key="1">
    <citation type="submission" date="2011-09" db="EMBL/GenBank/DDBJ databases">
        <authorList>
            <consortium name="US DOE Joint Genome Institute (JGI-PGF)"/>
            <person name="Lucas S."/>
            <person name="Han J."/>
            <person name="Lapidus A."/>
            <person name="Cheng J.-F."/>
            <person name="Goodwin L."/>
            <person name="Pitluck S."/>
            <person name="Peters L."/>
            <person name="Land M.L."/>
            <person name="Hauser L."/>
            <person name="Orellana R."/>
            <person name="Lovley D."/>
            <person name="Woyke T.J."/>
        </authorList>
    </citation>
    <scope>NUCLEOTIDE SEQUENCE [LARGE SCALE GENOMIC DNA]</scope>
    <source>
        <strain evidence="3 4">2ac9</strain>
    </source>
</reference>
<evidence type="ECO:0000259" key="2">
    <source>
        <dbReference type="Pfam" id="PF22725"/>
    </source>
</evidence>
<name>I5AYP9_9BACT</name>
<sequence>MAGKMLRVALIGCGRIAVKHIMAITKKNSGLLLCAVSDRTSGAFDRLFDFCKLSGKTKNQIRNTVNTYTDYQQMLQKEKPDITSITAPSGLHYSMAKAAMLSGSHILLEKPMSMKASQAKELFDLSEQKNRRIAMGHIFRYFPFVKNLQKDVAAGRFGKISHGSAIVRWGHDQAYYDQTAWRGTWKNDGGVLMNQCIHAIDLICWLMNGQATAANAMLGKRFHHMEAEDIALGILKLDNGALCQIEGTTNSPSREHEASFYLLGEKGAFRMGIRRGKPYFDIRINGKKKNFEYAMKEIRSRGLSGLRSLTNPHAAIYADLRDAVLNQKSPIADARSGMTSVESVLALYLSAKEKRQIEIPLATDFSSQEMSEYIFGE</sequence>
<dbReference type="PANTHER" id="PTHR43249:SF1">
    <property type="entry name" value="D-GLUCOSIDE 3-DEHYDROGENASE"/>
    <property type="match status" value="1"/>
</dbReference>
<dbReference type="Gene3D" id="3.40.50.720">
    <property type="entry name" value="NAD(P)-binding Rossmann-like Domain"/>
    <property type="match status" value="1"/>
</dbReference>
<dbReference type="InterPro" id="IPR036291">
    <property type="entry name" value="NAD(P)-bd_dom_sf"/>
</dbReference>
<dbReference type="PANTHER" id="PTHR43249">
    <property type="entry name" value="UDP-N-ACETYL-2-AMINO-2-DEOXY-D-GLUCURONATE OXIDASE"/>
    <property type="match status" value="1"/>
</dbReference>
<dbReference type="OrthoDB" id="9793050at2"/>
<dbReference type="InterPro" id="IPR055170">
    <property type="entry name" value="GFO_IDH_MocA-like_dom"/>
</dbReference>